<evidence type="ECO:0000256" key="3">
    <source>
        <dbReference type="SAM" id="MobiDB-lite"/>
    </source>
</evidence>
<dbReference type="OrthoDB" id="1920326at2759"/>
<feature type="compositionally biased region" description="Polar residues" evidence="3">
    <location>
        <begin position="131"/>
        <end position="147"/>
    </location>
</feature>
<dbReference type="EMBL" id="CAHR02000209">
    <property type="protein sequence ID" value="CCG84190.1"/>
    <property type="molecule type" value="Genomic_DNA"/>
</dbReference>
<dbReference type="VEuPathDB" id="FungiDB:TAPDE_004592"/>
<dbReference type="Proteomes" id="UP000013776">
    <property type="component" value="Unassembled WGS sequence"/>
</dbReference>
<proteinExistence type="predicted"/>
<dbReference type="GO" id="GO:0008408">
    <property type="term" value="F:3'-5' exonuclease activity"/>
    <property type="evidence" value="ECO:0007669"/>
    <property type="project" value="InterPro"/>
</dbReference>
<dbReference type="GO" id="GO:0006139">
    <property type="term" value="P:nucleobase-containing compound metabolic process"/>
    <property type="evidence" value="ECO:0007669"/>
    <property type="project" value="InterPro"/>
</dbReference>
<keyword evidence="6" id="KW-1185">Reference proteome</keyword>
<keyword evidence="1" id="KW-0540">Nuclease</keyword>
<dbReference type="SMART" id="SM00474">
    <property type="entry name" value="35EXOc"/>
    <property type="match status" value="1"/>
</dbReference>
<evidence type="ECO:0000256" key="1">
    <source>
        <dbReference type="ARBA" id="ARBA00022722"/>
    </source>
</evidence>
<dbReference type="InterPro" id="IPR002562">
    <property type="entry name" value="3'-5'_exonuclease_dom"/>
</dbReference>
<dbReference type="GO" id="GO:0005737">
    <property type="term" value="C:cytoplasm"/>
    <property type="evidence" value="ECO:0007669"/>
    <property type="project" value="TreeGrafter"/>
</dbReference>
<feature type="region of interest" description="Disordered" evidence="3">
    <location>
        <begin position="97"/>
        <end position="147"/>
    </location>
</feature>
<accession>R4XLL8</accession>
<dbReference type="Gene3D" id="3.30.420.10">
    <property type="entry name" value="Ribonuclease H-like superfamily/Ribonuclease H"/>
    <property type="match status" value="1"/>
</dbReference>
<dbReference type="PANTHER" id="PTHR13620">
    <property type="entry name" value="3-5 EXONUCLEASE"/>
    <property type="match status" value="1"/>
</dbReference>
<evidence type="ECO:0000256" key="2">
    <source>
        <dbReference type="ARBA" id="ARBA00022801"/>
    </source>
</evidence>
<evidence type="ECO:0000313" key="5">
    <source>
        <dbReference type="EMBL" id="CCG84190.1"/>
    </source>
</evidence>
<dbReference type="eggNOG" id="KOG4373">
    <property type="taxonomic scope" value="Eukaryota"/>
</dbReference>
<dbReference type="AlphaFoldDB" id="R4XLL8"/>
<reference evidence="5 6" key="1">
    <citation type="journal article" date="2013" name="MBio">
        <title>Genome sequencing of the plant pathogen Taphrina deformans, the causal agent of peach leaf curl.</title>
        <authorList>
            <person name="Cisse O.H."/>
            <person name="Almeida J.M.G.C.F."/>
            <person name="Fonseca A."/>
            <person name="Kumar A.A."/>
            <person name="Salojaervi J."/>
            <person name="Overmyer K."/>
            <person name="Hauser P.M."/>
            <person name="Pagni M."/>
        </authorList>
    </citation>
    <scope>NUCLEOTIDE SEQUENCE [LARGE SCALE GENOMIC DNA]</scope>
    <source>
        <strain evidence="6">PYCC 5710 / ATCC 11124 / CBS 356.35 / IMI 108563 / JCM 9778 / NBRC 8474</strain>
    </source>
</reference>
<feature type="domain" description="3'-5' exonuclease" evidence="4">
    <location>
        <begin position="197"/>
        <end position="372"/>
    </location>
</feature>
<organism evidence="5 6">
    <name type="scientific">Taphrina deformans (strain PYCC 5710 / ATCC 11124 / CBS 356.35 / IMI 108563 / JCM 9778 / NBRC 8474)</name>
    <name type="common">Peach leaf curl fungus</name>
    <name type="synonym">Lalaria deformans</name>
    <dbReference type="NCBI Taxonomy" id="1097556"/>
    <lineage>
        <taxon>Eukaryota</taxon>
        <taxon>Fungi</taxon>
        <taxon>Dikarya</taxon>
        <taxon>Ascomycota</taxon>
        <taxon>Taphrinomycotina</taxon>
        <taxon>Taphrinomycetes</taxon>
        <taxon>Taphrinales</taxon>
        <taxon>Taphrinaceae</taxon>
        <taxon>Taphrina</taxon>
    </lineage>
</organism>
<feature type="compositionally biased region" description="Basic and acidic residues" evidence="3">
    <location>
        <begin position="109"/>
        <end position="130"/>
    </location>
</feature>
<dbReference type="InterPro" id="IPR036397">
    <property type="entry name" value="RNaseH_sf"/>
</dbReference>
<dbReference type="InterPro" id="IPR012337">
    <property type="entry name" value="RNaseH-like_sf"/>
</dbReference>
<comment type="caution">
    <text evidence="5">The sequence shown here is derived from an EMBL/GenBank/DDBJ whole genome shotgun (WGS) entry which is preliminary data.</text>
</comment>
<name>R4XLL8_TAPDE</name>
<dbReference type="PANTHER" id="PTHR13620:SF104">
    <property type="entry name" value="EXONUCLEASE 3'-5' DOMAIN-CONTAINING PROTEIN 2"/>
    <property type="match status" value="1"/>
</dbReference>
<protein>
    <recommendedName>
        <fullName evidence="4">3'-5' exonuclease domain-containing protein</fullName>
    </recommendedName>
</protein>
<evidence type="ECO:0000259" key="4">
    <source>
        <dbReference type="SMART" id="SM00474"/>
    </source>
</evidence>
<dbReference type="InterPro" id="IPR051132">
    <property type="entry name" value="3-5_Exonuclease_domain"/>
</dbReference>
<dbReference type="GO" id="GO:0003676">
    <property type="term" value="F:nucleic acid binding"/>
    <property type="evidence" value="ECO:0007669"/>
    <property type="project" value="InterPro"/>
</dbReference>
<keyword evidence="2" id="KW-0378">Hydrolase</keyword>
<dbReference type="SUPFAM" id="SSF53098">
    <property type="entry name" value="Ribonuclease H-like"/>
    <property type="match status" value="1"/>
</dbReference>
<dbReference type="CDD" id="cd06141">
    <property type="entry name" value="WRN_exo"/>
    <property type="match status" value="1"/>
</dbReference>
<sequence>MAQVCKSSTIRPSITTRLNLRAVESSLRRYTTIVQGTRDAPANQGNSSKQDICSDQENVIITIESDNDSANNDENRISDGEDDVWADAFEYQEEMLLQPRLSQVSTNSTRDKENRDPYEFARRVRTESKAQDSTYEKQANQKAESITTQETVLSDRFARTSPQYMDVPLPRKHISLCKEEYFSMKNNPTKHGSPPVVIYVTNENQLNSVITLLQGPILSLDMEWIAWTKKKNISLIQLSDANTVLLIQICRFATFPRRLREIIEDPTWIKCGVAIMGADASRLRDVYNVWAQGICELSFFARLVDRETHGPKNNLVKLSTLAYHYLGSELAKGDVRCSDWSRFPLTQEQRHYAAVDAYAGYLIFAELERRRQTNPEMRNIWPPVSACPAAKPKPISPYIKPRTAYNTKTSGKTSESLREIRTVLSTFKQDFSSMSDQPVNRDVLAEVDTFVADSPARLVRQQKSRCDTAKMRLNDRTPRQF</sequence>
<dbReference type="Pfam" id="PF01612">
    <property type="entry name" value="DNA_pol_A_exo1"/>
    <property type="match status" value="1"/>
</dbReference>
<dbReference type="GO" id="GO:0005634">
    <property type="term" value="C:nucleus"/>
    <property type="evidence" value="ECO:0007669"/>
    <property type="project" value="TreeGrafter"/>
</dbReference>
<evidence type="ECO:0000313" key="6">
    <source>
        <dbReference type="Proteomes" id="UP000013776"/>
    </source>
</evidence>
<gene>
    <name evidence="5" type="ORF">TAPDE_004592</name>
</gene>
<dbReference type="STRING" id="1097556.R4XLL8"/>